<evidence type="ECO:0000256" key="1">
    <source>
        <dbReference type="SAM" id="SignalP"/>
    </source>
</evidence>
<sequence length="258" mass="28458">MKSIKPWMAPVVALLCITGVHAAEMDKANVIRDYTDTVAPADQQAYEAGVKSYNQCLSQHGFKYTWTAVLHETGDTYQYSYVSEPSTWGSFDAMHTTGMACDAVWRKDVNPHLKSETSAFLVRAPELTYMPAGMSPAAPLTEVTYFKLKPGHEASEAFTNAAKKIAAAAEKSKWPAHFMVLKVKDGGQGSPDFIVVSYSKSWADFGEDANPPLWKMVENNYGKQDTAALRKSLNDAIQDVSSHVDSYSVDLTYQPSHK</sequence>
<dbReference type="EMBL" id="JBHSNG010000002">
    <property type="protein sequence ID" value="MFC5579981.1"/>
    <property type="molecule type" value="Genomic_DNA"/>
</dbReference>
<evidence type="ECO:0000313" key="2">
    <source>
        <dbReference type="EMBL" id="MFC5579981.1"/>
    </source>
</evidence>
<feature type="signal peptide" evidence="1">
    <location>
        <begin position="1"/>
        <end position="22"/>
    </location>
</feature>
<dbReference type="RefSeq" id="WP_377324064.1">
    <property type="nucleotide sequence ID" value="NZ_JBHSNG010000002.1"/>
</dbReference>
<comment type="caution">
    <text evidence="2">The sequence shown here is derived from an EMBL/GenBank/DDBJ whole genome shotgun (WGS) entry which is preliminary data.</text>
</comment>
<proteinExistence type="predicted"/>
<keyword evidence="1" id="KW-0732">Signal</keyword>
<keyword evidence="3" id="KW-1185">Reference proteome</keyword>
<evidence type="ECO:0000313" key="3">
    <source>
        <dbReference type="Proteomes" id="UP001596111"/>
    </source>
</evidence>
<reference evidence="3" key="1">
    <citation type="journal article" date="2019" name="Int. J. Syst. Evol. Microbiol.">
        <title>The Global Catalogue of Microorganisms (GCM) 10K type strain sequencing project: providing services to taxonomists for standard genome sequencing and annotation.</title>
        <authorList>
            <consortium name="The Broad Institute Genomics Platform"/>
            <consortium name="The Broad Institute Genome Sequencing Center for Infectious Disease"/>
            <person name="Wu L."/>
            <person name="Ma J."/>
        </authorList>
    </citation>
    <scope>NUCLEOTIDE SEQUENCE [LARGE SCALE GENOMIC DNA]</scope>
    <source>
        <strain evidence="3">CGMCC 1.13587</strain>
    </source>
</reference>
<organism evidence="2 3">
    <name type="scientific">Rhodanobacter terrae</name>
    <dbReference type="NCBI Taxonomy" id="418647"/>
    <lineage>
        <taxon>Bacteria</taxon>
        <taxon>Pseudomonadati</taxon>
        <taxon>Pseudomonadota</taxon>
        <taxon>Gammaproteobacteria</taxon>
        <taxon>Lysobacterales</taxon>
        <taxon>Rhodanobacteraceae</taxon>
        <taxon>Rhodanobacter</taxon>
    </lineage>
</organism>
<name>A0ABW0SU86_9GAMM</name>
<accession>A0ABW0SU86</accession>
<feature type="chain" id="PRO_5047500880" evidence="1">
    <location>
        <begin position="23"/>
        <end position="258"/>
    </location>
</feature>
<protein>
    <submittedName>
        <fullName evidence="2">Uncharacterized protein</fullName>
    </submittedName>
</protein>
<dbReference type="Proteomes" id="UP001596111">
    <property type="component" value="Unassembled WGS sequence"/>
</dbReference>
<gene>
    <name evidence="2" type="ORF">ACFPPB_02450</name>
</gene>